<keyword evidence="2" id="KW-1133">Transmembrane helix</keyword>
<feature type="coiled-coil region" evidence="1">
    <location>
        <begin position="370"/>
        <end position="397"/>
    </location>
</feature>
<dbReference type="Gene3D" id="3.30.750.24">
    <property type="entry name" value="STAS domain"/>
    <property type="match status" value="1"/>
</dbReference>
<dbReference type="PROSITE" id="PS50885">
    <property type="entry name" value="HAMP"/>
    <property type="match status" value="1"/>
</dbReference>
<feature type="transmembrane region" description="Helical" evidence="2">
    <location>
        <begin position="24"/>
        <end position="51"/>
    </location>
</feature>
<dbReference type="CDD" id="cd06225">
    <property type="entry name" value="HAMP"/>
    <property type="match status" value="1"/>
</dbReference>
<feature type="domain" description="HAMP" evidence="4">
    <location>
        <begin position="316"/>
        <end position="368"/>
    </location>
</feature>
<dbReference type="InterPro" id="IPR002645">
    <property type="entry name" value="STAS_dom"/>
</dbReference>
<dbReference type="Proteomes" id="UP000280307">
    <property type="component" value="Unassembled WGS sequence"/>
</dbReference>
<evidence type="ECO:0000313" key="6">
    <source>
        <dbReference type="Proteomes" id="UP000280307"/>
    </source>
</evidence>
<dbReference type="Pfam" id="PF00672">
    <property type="entry name" value="HAMP"/>
    <property type="match status" value="1"/>
</dbReference>
<dbReference type="Pfam" id="PF01740">
    <property type="entry name" value="STAS"/>
    <property type="match status" value="1"/>
</dbReference>
<keyword evidence="2" id="KW-0472">Membrane</keyword>
<sequence length="523" mass="56779">MRPGSCLRRTGWCPMSRAKTNGSIALRLLGLVLGMFLLLLLISIATSLFGLTQFEERATAIELGEEEQLFTQSLKNQQEHLLFTALALAEDPSLLDAVRATDRERIQRLALALQVRYQLDHMKLAGSSGQVFLHTGPSSDATQAALRRALLTIEQTAVDLVPEGVLLLAAVPLRDGDGIKGALVVGQLLDDRLLRSINFERDENPLVFLHTADGTPLASSRPGGLAAGALEPPDVTVWQRATQEHVIATAHQGRGERYQVLYAPLIPGAPDTPIYSIALSTSLFQALRLAIVQQNMIILVAVALVTTTVMITAIRSLIVQPLNDLDQAAARVGAGELNLELASERQDEIGRLTNSFGAMTARLRALFTALDARNHELEEERAHIDEARLKLQTEVEQAQRTILNMVMPRIPIDRQTIIMPLIGSLDEVRATQVLAGLLESVEQQRARVAIIDITGVPVVDLAVAEILHRAVLGVRLLGAQVLITGIQPEVAESLVGVGIDLEGLRTYATLEQAISAVRRQGDT</sequence>
<dbReference type="InterPro" id="IPR003660">
    <property type="entry name" value="HAMP_dom"/>
</dbReference>
<reference evidence="5 6" key="1">
    <citation type="submission" date="2018-12" db="EMBL/GenBank/DDBJ databases">
        <title>Genome Sequence of Candidatus Viridilinea halotolerans isolated from saline sulfide-rich spring.</title>
        <authorList>
            <person name="Grouzdev D.S."/>
            <person name="Burganskaya E.I."/>
            <person name="Krutkina M.S."/>
            <person name="Sukhacheva M.V."/>
            <person name="Gorlenko V.M."/>
        </authorList>
    </citation>
    <scope>NUCLEOTIDE SEQUENCE [LARGE SCALE GENOMIC DNA]</scope>
    <source>
        <strain evidence="5">Chok-6</strain>
    </source>
</reference>
<dbReference type="Gene3D" id="6.10.340.10">
    <property type="match status" value="1"/>
</dbReference>
<dbReference type="InterPro" id="IPR029150">
    <property type="entry name" value="dCache_3"/>
</dbReference>
<keyword evidence="1" id="KW-0175">Coiled coil</keyword>
<name>A0A426TRD6_9CHLR</name>
<dbReference type="Gene3D" id="3.30.450.20">
    <property type="entry name" value="PAS domain"/>
    <property type="match status" value="1"/>
</dbReference>
<feature type="domain" description="STAS" evidence="3">
    <location>
        <begin position="406"/>
        <end position="517"/>
    </location>
</feature>
<dbReference type="InterPro" id="IPR036513">
    <property type="entry name" value="STAS_dom_sf"/>
</dbReference>
<evidence type="ECO:0000259" key="3">
    <source>
        <dbReference type="PROSITE" id="PS50801"/>
    </source>
</evidence>
<accession>A0A426TRD6</accession>
<dbReference type="EMBL" id="RSAS01000891">
    <property type="protein sequence ID" value="RRR65997.1"/>
    <property type="molecule type" value="Genomic_DNA"/>
</dbReference>
<organism evidence="5 6">
    <name type="scientific">Candidatus Viridilinea halotolerans</name>
    <dbReference type="NCBI Taxonomy" id="2491704"/>
    <lineage>
        <taxon>Bacteria</taxon>
        <taxon>Bacillati</taxon>
        <taxon>Chloroflexota</taxon>
        <taxon>Chloroflexia</taxon>
        <taxon>Chloroflexales</taxon>
        <taxon>Chloroflexineae</taxon>
        <taxon>Oscillochloridaceae</taxon>
        <taxon>Candidatus Viridilinea</taxon>
    </lineage>
</organism>
<dbReference type="SUPFAM" id="SSF158472">
    <property type="entry name" value="HAMP domain-like"/>
    <property type="match status" value="1"/>
</dbReference>
<evidence type="ECO:0000256" key="2">
    <source>
        <dbReference type="SAM" id="Phobius"/>
    </source>
</evidence>
<dbReference type="PROSITE" id="PS50801">
    <property type="entry name" value="STAS"/>
    <property type="match status" value="1"/>
</dbReference>
<dbReference type="GO" id="GO:0016020">
    <property type="term" value="C:membrane"/>
    <property type="evidence" value="ECO:0007669"/>
    <property type="project" value="InterPro"/>
</dbReference>
<evidence type="ECO:0000256" key="1">
    <source>
        <dbReference type="SAM" id="Coils"/>
    </source>
</evidence>
<dbReference type="AlphaFoldDB" id="A0A426TRD6"/>
<gene>
    <name evidence="5" type="ORF">EI684_21525</name>
</gene>
<dbReference type="GO" id="GO:0007165">
    <property type="term" value="P:signal transduction"/>
    <property type="evidence" value="ECO:0007669"/>
    <property type="project" value="InterPro"/>
</dbReference>
<dbReference type="PANTHER" id="PTHR33745">
    <property type="entry name" value="RSBT ANTAGONIST PROTEIN RSBS-RELATED"/>
    <property type="match status" value="1"/>
</dbReference>
<evidence type="ECO:0000313" key="5">
    <source>
        <dbReference type="EMBL" id="RRR65997.1"/>
    </source>
</evidence>
<dbReference type="SMART" id="SM00304">
    <property type="entry name" value="HAMP"/>
    <property type="match status" value="1"/>
</dbReference>
<comment type="caution">
    <text evidence="5">The sequence shown here is derived from an EMBL/GenBank/DDBJ whole genome shotgun (WGS) entry which is preliminary data.</text>
</comment>
<keyword evidence="2" id="KW-0812">Transmembrane</keyword>
<dbReference type="PANTHER" id="PTHR33745:SF1">
    <property type="entry name" value="RSBT ANTAGONIST PROTEIN RSBS"/>
    <property type="match status" value="1"/>
</dbReference>
<proteinExistence type="predicted"/>
<dbReference type="Pfam" id="PF14827">
    <property type="entry name" value="dCache_3"/>
    <property type="match status" value="1"/>
</dbReference>
<feature type="transmembrane region" description="Helical" evidence="2">
    <location>
        <begin position="297"/>
        <end position="318"/>
    </location>
</feature>
<protein>
    <submittedName>
        <fullName evidence="5">HAMP domain-containing protein</fullName>
    </submittedName>
</protein>
<dbReference type="CDD" id="cd07041">
    <property type="entry name" value="STAS_RsbR_RsbS_like"/>
    <property type="match status" value="1"/>
</dbReference>
<dbReference type="SUPFAM" id="SSF52091">
    <property type="entry name" value="SpoIIaa-like"/>
    <property type="match status" value="1"/>
</dbReference>
<dbReference type="InterPro" id="IPR029151">
    <property type="entry name" value="Sensor-like_sf"/>
</dbReference>
<dbReference type="SUPFAM" id="SSF103190">
    <property type="entry name" value="Sensory domain-like"/>
    <property type="match status" value="1"/>
</dbReference>
<dbReference type="InterPro" id="IPR051932">
    <property type="entry name" value="Bact_StressResp_Reg"/>
</dbReference>
<evidence type="ECO:0000259" key="4">
    <source>
        <dbReference type="PROSITE" id="PS50885"/>
    </source>
</evidence>